<name>A0A8J8SY81_HALGN</name>
<protein>
    <submittedName>
        <fullName evidence="1">Uncharacterized protein</fullName>
    </submittedName>
</protein>
<reference evidence="1" key="1">
    <citation type="submission" date="2019-06" db="EMBL/GenBank/DDBJ databases">
        <authorList>
            <person name="Zheng W."/>
        </authorList>
    </citation>
    <scope>NUCLEOTIDE SEQUENCE</scope>
    <source>
        <strain evidence="1">QDHG01</strain>
    </source>
</reference>
<sequence>MSRPNLSHFGRKVIGLVVLGLIGGKIISRYEDTQDGEMAIARVHKSELGCMPFFQFPNVQKPSSVGFEPSLCIHWAHLGANRARCL</sequence>
<proteinExistence type="predicted"/>
<evidence type="ECO:0000313" key="1">
    <source>
        <dbReference type="EMBL" id="TNV75242.1"/>
    </source>
</evidence>
<keyword evidence="2" id="KW-1185">Reference proteome</keyword>
<comment type="caution">
    <text evidence="1">The sequence shown here is derived from an EMBL/GenBank/DDBJ whole genome shotgun (WGS) entry which is preliminary data.</text>
</comment>
<dbReference type="AlphaFoldDB" id="A0A8J8SY81"/>
<organism evidence="1 2">
    <name type="scientific">Halteria grandinella</name>
    <dbReference type="NCBI Taxonomy" id="5974"/>
    <lineage>
        <taxon>Eukaryota</taxon>
        <taxon>Sar</taxon>
        <taxon>Alveolata</taxon>
        <taxon>Ciliophora</taxon>
        <taxon>Intramacronucleata</taxon>
        <taxon>Spirotrichea</taxon>
        <taxon>Stichotrichia</taxon>
        <taxon>Sporadotrichida</taxon>
        <taxon>Halteriidae</taxon>
        <taxon>Halteria</taxon>
    </lineage>
</organism>
<accession>A0A8J8SY81</accession>
<dbReference type="EMBL" id="RRYP01016037">
    <property type="protein sequence ID" value="TNV75242.1"/>
    <property type="molecule type" value="Genomic_DNA"/>
</dbReference>
<evidence type="ECO:0000313" key="2">
    <source>
        <dbReference type="Proteomes" id="UP000785679"/>
    </source>
</evidence>
<dbReference type="Proteomes" id="UP000785679">
    <property type="component" value="Unassembled WGS sequence"/>
</dbReference>
<gene>
    <name evidence="1" type="ORF">FGO68_gene6949</name>
</gene>